<protein>
    <submittedName>
        <fullName evidence="2">Uncharacterized protein</fullName>
    </submittedName>
</protein>
<sequence>MTIHVTLDPLNAFFDYTNPSHPWQVDPSSTGNRIHRLWASFRGDSPMPDLGFLHFGSVGSGSSLPLLKRGSPFVPKTTDWLAEVTALVGRHPWRANWVYRPFDHPYSTTYVPCTREARIFCPRGVDAAMANQIARAIIANPCLQPPELIPDWQDRYLTGAVPSDSTAAASTVDSGVDDSSTSALPPADCLSPPNEEEKESSGDTSRGVLAEAARRLSSD</sequence>
<organism evidence="2 3">
    <name type="scientific">Phytophthora nicotianae P10297</name>
    <dbReference type="NCBI Taxonomy" id="1317064"/>
    <lineage>
        <taxon>Eukaryota</taxon>
        <taxon>Sar</taxon>
        <taxon>Stramenopiles</taxon>
        <taxon>Oomycota</taxon>
        <taxon>Peronosporomycetes</taxon>
        <taxon>Peronosporales</taxon>
        <taxon>Peronosporaceae</taxon>
        <taxon>Phytophthora</taxon>
    </lineage>
</organism>
<dbReference type="Proteomes" id="UP000018948">
    <property type="component" value="Unassembled WGS sequence"/>
</dbReference>
<dbReference type="EMBL" id="ANIY01003950">
    <property type="protein sequence ID" value="ETP32711.1"/>
    <property type="molecule type" value="Genomic_DNA"/>
</dbReference>
<name>W2YCL1_PHYNI</name>
<reference evidence="2 3" key="1">
    <citation type="submission" date="2013-11" db="EMBL/GenBank/DDBJ databases">
        <title>The Genome Sequence of Phytophthora parasitica P10297.</title>
        <authorList>
            <consortium name="The Broad Institute Genomics Platform"/>
            <person name="Russ C."/>
            <person name="Tyler B."/>
            <person name="Panabieres F."/>
            <person name="Shan W."/>
            <person name="Tripathy S."/>
            <person name="Grunwald N."/>
            <person name="Machado M."/>
            <person name="Johnson C.S."/>
            <person name="Walker B."/>
            <person name="Young S.K."/>
            <person name="Zeng Q."/>
            <person name="Gargeya S."/>
            <person name="Fitzgerald M."/>
            <person name="Haas B."/>
            <person name="Abouelleil A."/>
            <person name="Allen A.W."/>
            <person name="Alvarado L."/>
            <person name="Arachchi H.M."/>
            <person name="Berlin A.M."/>
            <person name="Chapman S.B."/>
            <person name="Gainer-Dewar J."/>
            <person name="Goldberg J."/>
            <person name="Griggs A."/>
            <person name="Gujja S."/>
            <person name="Hansen M."/>
            <person name="Howarth C."/>
            <person name="Imamovic A."/>
            <person name="Ireland A."/>
            <person name="Larimer J."/>
            <person name="McCowan C."/>
            <person name="Murphy C."/>
            <person name="Pearson M."/>
            <person name="Poon T.W."/>
            <person name="Priest M."/>
            <person name="Roberts A."/>
            <person name="Saif S."/>
            <person name="Shea T."/>
            <person name="Sisk P."/>
            <person name="Sykes S."/>
            <person name="Wortman J."/>
            <person name="Nusbaum C."/>
            <person name="Birren B."/>
        </authorList>
    </citation>
    <scope>NUCLEOTIDE SEQUENCE [LARGE SCALE GENOMIC DNA]</scope>
    <source>
        <strain evidence="2 3">P10297</strain>
    </source>
</reference>
<evidence type="ECO:0000256" key="1">
    <source>
        <dbReference type="SAM" id="MobiDB-lite"/>
    </source>
</evidence>
<feature type="compositionally biased region" description="Low complexity" evidence="1">
    <location>
        <begin position="166"/>
        <end position="183"/>
    </location>
</feature>
<gene>
    <name evidence="2" type="ORF">F442_18649</name>
</gene>
<feature type="region of interest" description="Disordered" evidence="1">
    <location>
        <begin position="166"/>
        <end position="219"/>
    </location>
</feature>
<proteinExistence type="predicted"/>
<accession>W2YCL1</accession>
<evidence type="ECO:0000313" key="2">
    <source>
        <dbReference type="EMBL" id="ETP32711.1"/>
    </source>
</evidence>
<evidence type="ECO:0000313" key="3">
    <source>
        <dbReference type="Proteomes" id="UP000018948"/>
    </source>
</evidence>
<comment type="caution">
    <text evidence="2">The sequence shown here is derived from an EMBL/GenBank/DDBJ whole genome shotgun (WGS) entry which is preliminary data.</text>
</comment>
<dbReference type="AlphaFoldDB" id="W2YCL1"/>